<keyword evidence="1" id="KW-0378">Hydrolase</keyword>
<reference evidence="1 2" key="1">
    <citation type="submission" date="2022-12" db="EMBL/GenBank/DDBJ databases">
        <title>Hymenobacter canadensis sp. nov. isolated from lake water of the Cambridge Bay, Canada.</title>
        <authorList>
            <person name="Kim W.H."/>
            <person name="Lee Y.M."/>
        </authorList>
    </citation>
    <scope>NUCLEOTIDE SEQUENCE [LARGE SCALE GENOMIC DNA]</scope>
    <source>
        <strain evidence="1 2">PAMC 29467</strain>
        <plasmid evidence="1 2">unnamed1</plasmid>
    </source>
</reference>
<dbReference type="RefSeq" id="WP_269562230.1">
    <property type="nucleotide sequence ID" value="NZ_CP114768.1"/>
</dbReference>
<dbReference type="EMBL" id="CP114768">
    <property type="protein sequence ID" value="WBA44202.1"/>
    <property type="molecule type" value="Genomic_DNA"/>
</dbReference>
<gene>
    <name evidence="1" type="ORF">O3303_20150</name>
</gene>
<protein>
    <submittedName>
        <fullName evidence="1">Uncharacterized protein</fullName>
    </submittedName>
</protein>
<geneLocation type="plasmid" evidence="1 2">
    <name>unnamed1</name>
</geneLocation>
<proteinExistence type="predicted"/>
<dbReference type="Proteomes" id="UP001211005">
    <property type="component" value="Plasmid unnamed1"/>
</dbReference>
<sequence>MKKINENGSVEWVIREDCDFAAFYRIAEQLHNEFKVFFLERVGDLDTLYWPFFYKGGEYVLHYNVYMGASIYPQNTIRATEREKAFLSDFDINWCN</sequence>
<dbReference type="GO" id="GO:0016787">
    <property type="term" value="F:hydrolase activity"/>
    <property type="evidence" value="ECO:0007669"/>
    <property type="project" value="UniProtKB-KW"/>
</dbReference>
<accession>A0ABY7LWA1</accession>
<evidence type="ECO:0000313" key="2">
    <source>
        <dbReference type="Proteomes" id="UP001211005"/>
    </source>
</evidence>
<keyword evidence="1" id="KW-0614">Plasmid</keyword>
<keyword evidence="2" id="KW-1185">Reference proteome</keyword>
<organism evidence="1 2">
    <name type="scientific">Hymenobacter canadensis</name>
    <dbReference type="NCBI Taxonomy" id="2999067"/>
    <lineage>
        <taxon>Bacteria</taxon>
        <taxon>Pseudomonadati</taxon>
        <taxon>Bacteroidota</taxon>
        <taxon>Cytophagia</taxon>
        <taxon>Cytophagales</taxon>
        <taxon>Hymenobacteraceae</taxon>
        <taxon>Hymenobacter</taxon>
    </lineage>
</organism>
<name>A0ABY7LWA1_9BACT</name>
<evidence type="ECO:0000313" key="1">
    <source>
        <dbReference type="EMBL" id="WBA44202.1"/>
    </source>
</evidence>